<keyword evidence="1" id="KW-1133">Transmembrane helix</keyword>
<dbReference type="AlphaFoldDB" id="A0A5J4TTM1"/>
<evidence type="ECO:0000256" key="1">
    <source>
        <dbReference type="SAM" id="Phobius"/>
    </source>
</evidence>
<proteinExistence type="predicted"/>
<dbReference type="Proteomes" id="UP000324800">
    <property type="component" value="Unassembled WGS sequence"/>
</dbReference>
<name>A0A5J4TTM1_9EUKA</name>
<keyword evidence="1" id="KW-0812">Transmembrane</keyword>
<keyword evidence="1" id="KW-0472">Membrane</keyword>
<evidence type="ECO:0000313" key="3">
    <source>
        <dbReference type="Proteomes" id="UP000324800"/>
    </source>
</evidence>
<gene>
    <name evidence="2" type="ORF">EZS28_042887</name>
</gene>
<dbReference type="EMBL" id="SNRW01025336">
    <property type="protein sequence ID" value="KAA6361587.1"/>
    <property type="molecule type" value="Genomic_DNA"/>
</dbReference>
<protein>
    <recommendedName>
        <fullName evidence="4">RNase H type-1 domain-containing protein</fullName>
    </recommendedName>
</protein>
<feature type="transmembrane region" description="Helical" evidence="1">
    <location>
        <begin position="51"/>
        <end position="68"/>
    </location>
</feature>
<reference evidence="2 3" key="1">
    <citation type="submission" date="2019-03" db="EMBL/GenBank/DDBJ databases">
        <title>Single cell metagenomics reveals metabolic interactions within the superorganism composed of flagellate Streblomastix strix and complex community of Bacteroidetes bacteria on its surface.</title>
        <authorList>
            <person name="Treitli S.C."/>
            <person name="Kolisko M."/>
            <person name="Husnik F."/>
            <person name="Keeling P."/>
            <person name="Hampl V."/>
        </authorList>
    </citation>
    <scope>NUCLEOTIDE SEQUENCE [LARGE SCALE GENOMIC DNA]</scope>
    <source>
        <strain evidence="2">ST1C</strain>
    </source>
</reference>
<evidence type="ECO:0008006" key="4">
    <source>
        <dbReference type="Google" id="ProtNLM"/>
    </source>
</evidence>
<evidence type="ECO:0000313" key="2">
    <source>
        <dbReference type="EMBL" id="KAA6361587.1"/>
    </source>
</evidence>
<accession>A0A5J4TTM1</accession>
<organism evidence="2 3">
    <name type="scientific">Streblomastix strix</name>
    <dbReference type="NCBI Taxonomy" id="222440"/>
    <lineage>
        <taxon>Eukaryota</taxon>
        <taxon>Metamonada</taxon>
        <taxon>Preaxostyla</taxon>
        <taxon>Oxymonadida</taxon>
        <taxon>Streblomastigidae</taxon>
        <taxon>Streblomastix</taxon>
    </lineage>
</organism>
<sequence length="235" mass="27205">MLSVNRQFSTAEMPRWILDTQKMDLLMLQAMRHLMLQLLHRWRQIVIQLKFIRIINLASLFGMLNFLMTQFQDSGLRQLKLETSLCKAIIKGWHSYTQVQPSAILDIEWWKSKIKFNNGRSIIVPSPTQATMTTDASKESWEAVIQTNINKSIAWGVWSRPTFLHSSNQRESRAILCAISHFEGIFKMEQIHSIQILSDNSVAVRNIIRKRSAPSLAPVLRYTLQVVKTPMERAV</sequence>
<feature type="non-terminal residue" evidence="2">
    <location>
        <position position="235"/>
    </location>
</feature>
<comment type="caution">
    <text evidence="2">The sequence shown here is derived from an EMBL/GenBank/DDBJ whole genome shotgun (WGS) entry which is preliminary data.</text>
</comment>